<feature type="transmembrane region" description="Helical" evidence="7">
    <location>
        <begin position="62"/>
        <end position="81"/>
    </location>
</feature>
<evidence type="ECO:0000256" key="5">
    <source>
        <dbReference type="ARBA" id="ARBA00022989"/>
    </source>
</evidence>
<dbReference type="GO" id="GO:0005886">
    <property type="term" value="C:plasma membrane"/>
    <property type="evidence" value="ECO:0007669"/>
    <property type="project" value="UniProtKB-SubCell"/>
</dbReference>
<feature type="transmembrane region" description="Helical" evidence="7">
    <location>
        <begin position="181"/>
        <end position="201"/>
    </location>
</feature>
<dbReference type="RefSeq" id="WP_130353050.1">
    <property type="nucleotide sequence ID" value="NZ_SGWY01000002.1"/>
</dbReference>
<gene>
    <name evidence="9" type="ORF">EV187_2191</name>
</gene>
<feature type="transmembrane region" description="Helical" evidence="7">
    <location>
        <begin position="282"/>
        <end position="306"/>
    </location>
</feature>
<feature type="transmembrane region" description="Helical" evidence="7">
    <location>
        <begin position="371"/>
        <end position="396"/>
    </location>
</feature>
<feature type="transmembrane region" description="Helical" evidence="7">
    <location>
        <begin position="153"/>
        <end position="175"/>
    </location>
</feature>
<evidence type="ECO:0000313" key="10">
    <source>
        <dbReference type="Proteomes" id="UP000293289"/>
    </source>
</evidence>
<dbReference type="CDD" id="cd17321">
    <property type="entry name" value="MFS_MMR_MDR_like"/>
    <property type="match status" value="1"/>
</dbReference>
<keyword evidence="6 7" id="KW-0472">Membrane</keyword>
<evidence type="ECO:0000256" key="6">
    <source>
        <dbReference type="ARBA" id="ARBA00023136"/>
    </source>
</evidence>
<protein>
    <submittedName>
        <fullName evidence="9">MFS transporter</fullName>
    </submittedName>
</protein>
<proteinExistence type="predicted"/>
<feature type="transmembrane region" description="Helical" evidence="7">
    <location>
        <begin position="244"/>
        <end position="262"/>
    </location>
</feature>
<feature type="transmembrane region" description="Helical" evidence="7">
    <location>
        <begin position="451"/>
        <end position="471"/>
    </location>
</feature>
<dbReference type="InterPro" id="IPR020846">
    <property type="entry name" value="MFS_dom"/>
</dbReference>
<feature type="transmembrane region" description="Helical" evidence="7">
    <location>
        <begin position="93"/>
        <end position="112"/>
    </location>
</feature>
<accession>A0A4Q7MIW1</accession>
<keyword evidence="5 7" id="KW-1133">Transmembrane helix</keyword>
<evidence type="ECO:0000256" key="7">
    <source>
        <dbReference type="SAM" id="Phobius"/>
    </source>
</evidence>
<dbReference type="Gene3D" id="1.20.1720.10">
    <property type="entry name" value="Multidrug resistance protein D"/>
    <property type="match status" value="1"/>
</dbReference>
<evidence type="ECO:0000256" key="3">
    <source>
        <dbReference type="ARBA" id="ARBA00022475"/>
    </source>
</evidence>
<dbReference type="SUPFAM" id="SSF103473">
    <property type="entry name" value="MFS general substrate transporter"/>
    <property type="match status" value="1"/>
</dbReference>
<dbReference type="Proteomes" id="UP000293289">
    <property type="component" value="Unassembled WGS sequence"/>
</dbReference>
<dbReference type="AlphaFoldDB" id="A0A4Q7MIW1"/>
<reference evidence="9 10" key="1">
    <citation type="submission" date="2019-02" db="EMBL/GenBank/DDBJ databases">
        <title>Genomic Encyclopedia of Type Strains, Phase IV (KMG-IV): sequencing the most valuable type-strain genomes for metagenomic binning, comparative biology and taxonomic classification.</title>
        <authorList>
            <person name="Goeker M."/>
        </authorList>
    </citation>
    <scope>NUCLEOTIDE SEQUENCE [LARGE SCALE GENOMIC DNA]</scope>
    <source>
        <strain evidence="9 10">DSM 43045</strain>
    </source>
</reference>
<feature type="transmembrane region" description="Helical" evidence="7">
    <location>
        <begin position="118"/>
        <end position="141"/>
    </location>
</feature>
<dbReference type="Gene3D" id="1.20.1250.20">
    <property type="entry name" value="MFS general substrate transporter like domains"/>
    <property type="match status" value="1"/>
</dbReference>
<keyword evidence="2" id="KW-0813">Transport</keyword>
<dbReference type="InterPro" id="IPR011701">
    <property type="entry name" value="MFS"/>
</dbReference>
<dbReference type="PANTHER" id="PTHR42718">
    <property type="entry name" value="MAJOR FACILITATOR SUPERFAMILY MULTIDRUG TRANSPORTER MFSC"/>
    <property type="match status" value="1"/>
</dbReference>
<feature type="transmembrane region" description="Helical" evidence="7">
    <location>
        <begin position="344"/>
        <end position="365"/>
    </location>
</feature>
<evidence type="ECO:0000256" key="2">
    <source>
        <dbReference type="ARBA" id="ARBA00022448"/>
    </source>
</evidence>
<comment type="caution">
    <text evidence="9">The sequence shown here is derived from an EMBL/GenBank/DDBJ whole genome shotgun (WGS) entry which is preliminary data.</text>
</comment>
<keyword evidence="4 7" id="KW-0812">Transmembrane</keyword>
<evidence type="ECO:0000256" key="4">
    <source>
        <dbReference type="ARBA" id="ARBA00022692"/>
    </source>
</evidence>
<organism evidence="9 10">
    <name type="scientific">Agromyces ramosus</name>
    <dbReference type="NCBI Taxonomy" id="33879"/>
    <lineage>
        <taxon>Bacteria</taxon>
        <taxon>Bacillati</taxon>
        <taxon>Actinomycetota</taxon>
        <taxon>Actinomycetes</taxon>
        <taxon>Micrococcales</taxon>
        <taxon>Microbacteriaceae</taxon>
        <taxon>Agromyces</taxon>
    </lineage>
</organism>
<dbReference type="GO" id="GO:0022857">
    <property type="term" value="F:transmembrane transporter activity"/>
    <property type="evidence" value="ECO:0007669"/>
    <property type="project" value="InterPro"/>
</dbReference>
<name>A0A4Q7MIW1_9MICO</name>
<feature type="transmembrane region" description="Helical" evidence="7">
    <location>
        <begin position="408"/>
        <end position="431"/>
    </location>
</feature>
<dbReference type="PANTHER" id="PTHR42718:SF46">
    <property type="entry name" value="BLR6921 PROTEIN"/>
    <property type="match status" value="1"/>
</dbReference>
<evidence type="ECO:0000259" key="8">
    <source>
        <dbReference type="PROSITE" id="PS50850"/>
    </source>
</evidence>
<dbReference type="PROSITE" id="PS50850">
    <property type="entry name" value="MFS"/>
    <property type="match status" value="1"/>
</dbReference>
<dbReference type="EMBL" id="SGWY01000002">
    <property type="protein sequence ID" value="RZS66459.1"/>
    <property type="molecule type" value="Genomic_DNA"/>
</dbReference>
<feature type="domain" description="Major facilitator superfamily (MFS) profile" evidence="8">
    <location>
        <begin position="28"/>
        <end position="477"/>
    </location>
</feature>
<evidence type="ECO:0000256" key="1">
    <source>
        <dbReference type="ARBA" id="ARBA00004651"/>
    </source>
</evidence>
<comment type="subcellular location">
    <subcellularLocation>
        <location evidence="1">Cell membrane</location>
        <topology evidence="1">Multi-pass membrane protein</topology>
    </subcellularLocation>
</comment>
<feature type="transmembrane region" description="Helical" evidence="7">
    <location>
        <begin position="213"/>
        <end position="232"/>
    </location>
</feature>
<dbReference type="InterPro" id="IPR036259">
    <property type="entry name" value="MFS_trans_sf"/>
</dbReference>
<sequence>MTNTILDAPALHTHPAPHTHIRGKALALLAVLCGALFLDALDVSMLAVAIPRVGIDLNMTTTLPWVIAGYVLGYGGFLLFGGRAADLLGRRRVFLIALAGFVLMSVLGGFAWNGEVLIATRFLKGIAAAFTAPAALSLVATSFQEGPARNRALSFYTATGSAGFTFGLIFGGLLTEWDWRAVFFGPAIVGAVLFIAGLLVIPAHPRSEQRARLDVPGAVLITLAMMAIVYGLTLGPDQGLGNVATWGPLLLSVILLGVFVVVERRQPYPLLPSHVLKSWPRIRANLGVLVLVGSWNATQFLLTIHFQDTLQWSPVVTAAAFWPAGVLGLFVAPFMARLIKRFTLLGVMAFGLLLTVVAYGLLHFVSLDSMYWVAFFPAFALVGIAFTLIFSTGAIGATSGLPGNEQGVAGGVLQTAAQFGVAVMLAITTAVYRGNLPANASPEQELSAYEAGWVVPLVASVLVFSVVAVSVRPTKRTRNLVEEGNK</sequence>
<dbReference type="InterPro" id="IPR005829">
    <property type="entry name" value="Sugar_transporter_CS"/>
</dbReference>
<keyword evidence="3" id="KW-1003">Cell membrane</keyword>
<feature type="transmembrane region" description="Helical" evidence="7">
    <location>
        <begin position="312"/>
        <end position="332"/>
    </location>
</feature>
<dbReference type="PROSITE" id="PS00216">
    <property type="entry name" value="SUGAR_TRANSPORT_1"/>
    <property type="match status" value="1"/>
</dbReference>
<feature type="transmembrane region" description="Helical" evidence="7">
    <location>
        <begin position="26"/>
        <end position="50"/>
    </location>
</feature>
<dbReference type="OrthoDB" id="7375466at2"/>
<dbReference type="Pfam" id="PF07690">
    <property type="entry name" value="MFS_1"/>
    <property type="match status" value="1"/>
</dbReference>
<evidence type="ECO:0000313" key="9">
    <source>
        <dbReference type="EMBL" id="RZS66459.1"/>
    </source>
</evidence>
<keyword evidence="10" id="KW-1185">Reference proteome</keyword>